<feature type="domain" description="Thioredoxin" evidence="3">
    <location>
        <begin position="1"/>
        <end position="109"/>
    </location>
</feature>
<keyword evidence="5" id="KW-1185">Reference proteome</keyword>
<dbReference type="InterPro" id="IPR013766">
    <property type="entry name" value="Thioredoxin_domain"/>
</dbReference>
<evidence type="ECO:0000256" key="2">
    <source>
        <dbReference type="ARBA" id="ARBA00023157"/>
    </source>
</evidence>
<name>A0A8H3IEN7_9LECA</name>
<dbReference type="InterPro" id="IPR036249">
    <property type="entry name" value="Thioredoxin-like_sf"/>
</dbReference>
<protein>
    <recommendedName>
        <fullName evidence="3">Thioredoxin domain-containing protein</fullName>
    </recommendedName>
</protein>
<gene>
    <name evidence="4" type="ORF">GOMPHAMPRED_007220</name>
</gene>
<reference evidence="4" key="1">
    <citation type="submission" date="2021-03" db="EMBL/GenBank/DDBJ databases">
        <authorList>
            <person name="Tagirdzhanova G."/>
        </authorList>
    </citation>
    <scope>NUCLEOTIDE SEQUENCE</scope>
</reference>
<proteinExistence type="inferred from homology"/>
<keyword evidence="2" id="KW-1015">Disulfide bond</keyword>
<dbReference type="EMBL" id="CAJPDQ010000006">
    <property type="protein sequence ID" value="CAF9910884.1"/>
    <property type="molecule type" value="Genomic_DNA"/>
</dbReference>
<sequence length="109" mass="12157">METLTSRSSYTKLLMDDGLFILEGVTKTCPNCKAIAPTIEKLVKKYPEARFYQYDVDDQEAIAQELGVNLVPHFTILKDGLKEGSVTGAKVQELEKIVGENYKGTIVEE</sequence>
<evidence type="ECO:0000256" key="1">
    <source>
        <dbReference type="ARBA" id="ARBA00008987"/>
    </source>
</evidence>
<dbReference type="PANTHER" id="PTHR46115">
    <property type="entry name" value="THIOREDOXIN-LIKE PROTEIN 1"/>
    <property type="match status" value="1"/>
</dbReference>
<evidence type="ECO:0000313" key="5">
    <source>
        <dbReference type="Proteomes" id="UP000664169"/>
    </source>
</evidence>
<dbReference type="Pfam" id="PF00085">
    <property type="entry name" value="Thioredoxin"/>
    <property type="match status" value="1"/>
</dbReference>
<dbReference type="Gene3D" id="3.40.30.10">
    <property type="entry name" value="Glutaredoxin"/>
    <property type="match status" value="1"/>
</dbReference>
<dbReference type="AlphaFoldDB" id="A0A8H3IEN7"/>
<dbReference type="SUPFAM" id="SSF52833">
    <property type="entry name" value="Thioredoxin-like"/>
    <property type="match status" value="1"/>
</dbReference>
<evidence type="ECO:0000259" key="3">
    <source>
        <dbReference type="PROSITE" id="PS51352"/>
    </source>
</evidence>
<dbReference type="Proteomes" id="UP000664169">
    <property type="component" value="Unassembled WGS sequence"/>
</dbReference>
<comment type="caution">
    <text evidence="4">The sequence shown here is derived from an EMBL/GenBank/DDBJ whole genome shotgun (WGS) entry which is preliminary data.</text>
</comment>
<organism evidence="4 5">
    <name type="scientific">Gomphillus americanus</name>
    <dbReference type="NCBI Taxonomy" id="1940652"/>
    <lineage>
        <taxon>Eukaryota</taxon>
        <taxon>Fungi</taxon>
        <taxon>Dikarya</taxon>
        <taxon>Ascomycota</taxon>
        <taxon>Pezizomycotina</taxon>
        <taxon>Lecanoromycetes</taxon>
        <taxon>OSLEUM clade</taxon>
        <taxon>Ostropomycetidae</taxon>
        <taxon>Ostropales</taxon>
        <taxon>Graphidaceae</taxon>
        <taxon>Gomphilloideae</taxon>
        <taxon>Gomphillus</taxon>
    </lineage>
</organism>
<accession>A0A8H3IEN7</accession>
<evidence type="ECO:0000313" key="4">
    <source>
        <dbReference type="EMBL" id="CAF9910884.1"/>
    </source>
</evidence>
<dbReference type="PROSITE" id="PS51352">
    <property type="entry name" value="THIOREDOXIN_2"/>
    <property type="match status" value="1"/>
</dbReference>
<dbReference type="CDD" id="cd02947">
    <property type="entry name" value="TRX_family"/>
    <property type="match status" value="1"/>
</dbReference>
<dbReference type="OrthoDB" id="10263751at2759"/>
<comment type="similarity">
    <text evidence="1">Belongs to the thioredoxin family.</text>
</comment>